<keyword evidence="4" id="KW-1185">Reference proteome</keyword>
<sequence length="77" mass="8672">MAEREEIVASRSETANRETERKVEVEGGKHLSHAVCNNGTSESESVSTLTIKRYIYVHTYITLFSATTILQYYNSAV</sequence>
<protein>
    <submittedName>
        <fullName evidence="3">Uncharacterized protein</fullName>
    </submittedName>
</protein>
<name>A0A195BJC5_9HYME</name>
<evidence type="ECO:0000313" key="3">
    <source>
        <dbReference type="EMBL" id="KYM84474.1"/>
    </source>
</evidence>
<evidence type="ECO:0000256" key="2">
    <source>
        <dbReference type="SAM" id="Phobius"/>
    </source>
</evidence>
<accession>A0A195BJC5</accession>
<keyword evidence="2" id="KW-0472">Membrane</keyword>
<evidence type="ECO:0000313" key="4">
    <source>
        <dbReference type="Proteomes" id="UP000078540"/>
    </source>
</evidence>
<dbReference type="AlphaFoldDB" id="A0A195BJC5"/>
<organism evidence="3 4">
    <name type="scientific">Atta colombica</name>
    <dbReference type="NCBI Taxonomy" id="520822"/>
    <lineage>
        <taxon>Eukaryota</taxon>
        <taxon>Metazoa</taxon>
        <taxon>Ecdysozoa</taxon>
        <taxon>Arthropoda</taxon>
        <taxon>Hexapoda</taxon>
        <taxon>Insecta</taxon>
        <taxon>Pterygota</taxon>
        <taxon>Neoptera</taxon>
        <taxon>Endopterygota</taxon>
        <taxon>Hymenoptera</taxon>
        <taxon>Apocrita</taxon>
        <taxon>Aculeata</taxon>
        <taxon>Formicoidea</taxon>
        <taxon>Formicidae</taxon>
        <taxon>Myrmicinae</taxon>
        <taxon>Atta</taxon>
    </lineage>
</organism>
<proteinExistence type="predicted"/>
<keyword evidence="2" id="KW-1133">Transmembrane helix</keyword>
<evidence type="ECO:0000256" key="1">
    <source>
        <dbReference type="SAM" id="MobiDB-lite"/>
    </source>
</evidence>
<gene>
    <name evidence="3" type="ORF">ALC53_05260</name>
</gene>
<dbReference type="Proteomes" id="UP000078540">
    <property type="component" value="Unassembled WGS sequence"/>
</dbReference>
<feature type="region of interest" description="Disordered" evidence="1">
    <location>
        <begin position="1"/>
        <end position="26"/>
    </location>
</feature>
<keyword evidence="2" id="KW-0812">Transmembrane</keyword>
<feature type="transmembrane region" description="Helical" evidence="2">
    <location>
        <begin position="54"/>
        <end position="73"/>
    </location>
</feature>
<dbReference type="EMBL" id="KQ976464">
    <property type="protein sequence ID" value="KYM84474.1"/>
    <property type="molecule type" value="Genomic_DNA"/>
</dbReference>
<reference evidence="3 4" key="1">
    <citation type="submission" date="2015-09" db="EMBL/GenBank/DDBJ databases">
        <title>Atta colombica WGS genome.</title>
        <authorList>
            <person name="Nygaard S."/>
            <person name="Hu H."/>
            <person name="Boomsma J."/>
            <person name="Zhang G."/>
        </authorList>
    </citation>
    <scope>NUCLEOTIDE SEQUENCE [LARGE SCALE GENOMIC DNA]</scope>
    <source>
        <strain evidence="3">Treedump-2</strain>
        <tissue evidence="3">Whole body</tissue>
    </source>
</reference>